<dbReference type="Proteomes" id="UP000242175">
    <property type="component" value="Chromosome small"/>
</dbReference>
<gene>
    <name evidence="2" type="ORF">CF386_10985</name>
</gene>
<keyword evidence="1" id="KW-0812">Transmembrane</keyword>
<name>A0A220VGY4_9GAMM</name>
<evidence type="ECO:0008006" key="4">
    <source>
        <dbReference type="Google" id="ProtNLM"/>
    </source>
</evidence>
<feature type="transmembrane region" description="Helical" evidence="1">
    <location>
        <begin position="71"/>
        <end position="91"/>
    </location>
</feature>
<evidence type="ECO:0000313" key="2">
    <source>
        <dbReference type="EMBL" id="ASK79571.1"/>
    </source>
</evidence>
<accession>A0A220VGY4</accession>
<feature type="transmembrane region" description="Helical" evidence="1">
    <location>
        <begin position="12"/>
        <end position="37"/>
    </location>
</feature>
<evidence type="ECO:0000313" key="3">
    <source>
        <dbReference type="Proteomes" id="UP000242175"/>
    </source>
</evidence>
<reference evidence="2 3" key="1">
    <citation type="journal article" date="2016" name="Int. J. Syst. Evol. Microbiol.">
        <title>Paraphotobacterium marinum gen. nov., sp. nov., a member of the family Vibrionaceae, isolated from surface seawater.</title>
        <authorList>
            <person name="Huang Z."/>
            <person name="Dong C."/>
            <person name="Shao Z."/>
        </authorList>
    </citation>
    <scope>NUCLEOTIDE SEQUENCE [LARGE SCALE GENOMIC DNA]</scope>
    <source>
        <strain evidence="2 3">NSCS20N07D</strain>
    </source>
</reference>
<dbReference type="KEGG" id="pmai:CF386_10985"/>
<proteinExistence type="predicted"/>
<feature type="transmembrane region" description="Helical" evidence="1">
    <location>
        <begin position="44"/>
        <end position="65"/>
    </location>
</feature>
<dbReference type="OrthoDB" id="6522758at2"/>
<evidence type="ECO:0000256" key="1">
    <source>
        <dbReference type="SAM" id="Phobius"/>
    </source>
</evidence>
<dbReference type="RefSeq" id="WP_089074479.1">
    <property type="nucleotide sequence ID" value="NZ_CBCSAM010000008.1"/>
</dbReference>
<sequence length="160" mass="18402">MNLIIYNILFYLFWILCVFGKNNYIYIPILMLCVIWICNNKCVLYSLSYAIFGCIIDSTLTYLGFFEFNQLIIPLWLVVLWLGFGVFLYFFQPFVAKIPYILMIIGGGVGGTLSYFAGMKIGAVIFPKDLYITLCVLFVLWSILTGIYANIVMNKQIKEA</sequence>
<dbReference type="InterPro" id="IPR021306">
    <property type="entry name" value="DUF2878"/>
</dbReference>
<dbReference type="Pfam" id="PF11086">
    <property type="entry name" value="DUF2878"/>
    <property type="match status" value="1"/>
</dbReference>
<feature type="transmembrane region" description="Helical" evidence="1">
    <location>
        <begin position="98"/>
        <end position="118"/>
    </location>
</feature>
<feature type="transmembrane region" description="Helical" evidence="1">
    <location>
        <begin position="130"/>
        <end position="151"/>
    </location>
</feature>
<dbReference type="AlphaFoldDB" id="A0A220VGY4"/>
<keyword evidence="1" id="KW-1133">Transmembrane helix</keyword>
<protein>
    <recommendedName>
        <fullName evidence="4">DUF2878 domain-containing protein</fullName>
    </recommendedName>
</protein>
<organism evidence="2 3">
    <name type="scientific">Paraphotobacterium marinum</name>
    <dbReference type="NCBI Taxonomy" id="1755811"/>
    <lineage>
        <taxon>Bacteria</taxon>
        <taxon>Pseudomonadati</taxon>
        <taxon>Pseudomonadota</taxon>
        <taxon>Gammaproteobacteria</taxon>
        <taxon>Vibrionales</taxon>
        <taxon>Vibrionaceae</taxon>
        <taxon>Paraphotobacterium</taxon>
    </lineage>
</organism>
<dbReference type="EMBL" id="CP022356">
    <property type="protein sequence ID" value="ASK79571.1"/>
    <property type="molecule type" value="Genomic_DNA"/>
</dbReference>
<keyword evidence="3" id="KW-1185">Reference proteome</keyword>
<keyword evidence="1" id="KW-0472">Membrane</keyword>